<organism evidence="1 2">
    <name type="scientific">Chryseobacterium indoltheticum</name>
    <dbReference type="NCBI Taxonomy" id="254"/>
    <lineage>
        <taxon>Bacteria</taxon>
        <taxon>Pseudomonadati</taxon>
        <taxon>Bacteroidota</taxon>
        <taxon>Flavobacteriia</taxon>
        <taxon>Flavobacteriales</taxon>
        <taxon>Weeksellaceae</taxon>
        <taxon>Chryseobacterium group</taxon>
        <taxon>Chryseobacterium</taxon>
    </lineage>
</organism>
<accession>A0A381FKH0</accession>
<dbReference type="AlphaFoldDB" id="A0A381FKH0"/>
<dbReference type="PROSITE" id="PS51257">
    <property type="entry name" value="PROKAR_LIPOPROTEIN"/>
    <property type="match status" value="1"/>
</dbReference>
<evidence type="ECO:0000313" key="1">
    <source>
        <dbReference type="EMBL" id="SUX47050.1"/>
    </source>
</evidence>
<name>A0A381FKH0_9FLAO</name>
<dbReference type="STRING" id="254.SAMN05421682_108181"/>
<dbReference type="RefSeq" id="WP_115620582.1">
    <property type="nucleotide sequence ID" value="NZ_UFVR01000004.1"/>
</dbReference>
<protein>
    <recommendedName>
        <fullName evidence="3">Lipoprotein</fullName>
    </recommendedName>
</protein>
<proteinExistence type="predicted"/>
<evidence type="ECO:0000313" key="2">
    <source>
        <dbReference type="Proteomes" id="UP000254282"/>
    </source>
</evidence>
<evidence type="ECO:0008006" key="3">
    <source>
        <dbReference type="Google" id="ProtNLM"/>
    </source>
</evidence>
<gene>
    <name evidence="1" type="ORF">NCTC13532_02611</name>
</gene>
<reference evidence="1 2" key="1">
    <citation type="submission" date="2018-06" db="EMBL/GenBank/DDBJ databases">
        <authorList>
            <consortium name="Pathogen Informatics"/>
            <person name="Doyle S."/>
        </authorList>
    </citation>
    <scope>NUCLEOTIDE SEQUENCE [LARGE SCALE GENOMIC DNA]</scope>
    <source>
        <strain evidence="1 2">NCTC13532</strain>
    </source>
</reference>
<sequence length="248" mass="30009">MRISRNNCLRYEKTIAPFISLIIYSFLLTSCIAKTVEKPESKTAKIIVEEKPALDSSRFDIKKFEANAYKQKLFKENFKKPGFDAQYEEELSDDRTVRQWTVFPEQEKEDTQEYAEEISKKWNPFVIRKKYDYKGQLRRWSTTFRQESINKSYEYDESGKIIKITNYEEKFKHSFTDIREFLLKAKGIDIYDTRQAIARRVNHRYEDPTQVYYDIYVLDKKDEKNDYRIVIFDDTLQIKEYRNENKSK</sequence>
<dbReference type="Proteomes" id="UP000254282">
    <property type="component" value="Unassembled WGS sequence"/>
</dbReference>
<dbReference type="EMBL" id="UFVR01000004">
    <property type="protein sequence ID" value="SUX47050.1"/>
    <property type="molecule type" value="Genomic_DNA"/>
</dbReference>